<evidence type="ECO:0000256" key="4">
    <source>
        <dbReference type="ARBA" id="ARBA00022679"/>
    </source>
</evidence>
<dbReference type="SUPFAM" id="SSF53955">
    <property type="entry name" value="Lysozyme-like"/>
    <property type="match status" value="1"/>
</dbReference>
<keyword evidence="4" id="KW-0808">Transferase</keyword>
<accession>A0A2M8P860</accession>
<evidence type="ECO:0000256" key="6">
    <source>
        <dbReference type="ARBA" id="ARBA00022984"/>
    </source>
</evidence>
<gene>
    <name evidence="12" type="ORF">CUN49_17835</name>
</gene>
<dbReference type="GO" id="GO:0009252">
    <property type="term" value="P:peptidoglycan biosynthetic process"/>
    <property type="evidence" value="ECO:0007669"/>
    <property type="project" value="UniProtKB-KW"/>
</dbReference>
<evidence type="ECO:0000256" key="3">
    <source>
        <dbReference type="ARBA" id="ARBA00022676"/>
    </source>
</evidence>
<dbReference type="PANTHER" id="PTHR32282:SF11">
    <property type="entry name" value="PENICILLIN-BINDING PROTEIN 1B"/>
    <property type="match status" value="1"/>
</dbReference>
<name>A0A2M8P860_9CHLR</name>
<dbReference type="GO" id="GO:0008360">
    <property type="term" value="P:regulation of cell shape"/>
    <property type="evidence" value="ECO:0007669"/>
    <property type="project" value="UniProtKB-KW"/>
</dbReference>
<feature type="non-terminal residue" evidence="12">
    <location>
        <position position="120"/>
    </location>
</feature>
<comment type="caution">
    <text evidence="12">The sequence shown here is derived from an EMBL/GenBank/DDBJ whole genome shotgun (WGS) entry which is preliminary data.</text>
</comment>
<evidence type="ECO:0000256" key="7">
    <source>
        <dbReference type="ARBA" id="ARBA00023136"/>
    </source>
</evidence>
<evidence type="ECO:0000256" key="1">
    <source>
        <dbReference type="ARBA" id="ARBA00004236"/>
    </source>
</evidence>
<keyword evidence="3" id="KW-0328">Glycosyltransferase</keyword>
<dbReference type="GO" id="GO:0005886">
    <property type="term" value="C:plasma membrane"/>
    <property type="evidence" value="ECO:0007669"/>
    <property type="project" value="UniProtKB-SubCell"/>
</dbReference>
<comment type="subcellular location">
    <subcellularLocation>
        <location evidence="1">Cell membrane</location>
    </subcellularLocation>
</comment>
<keyword evidence="6" id="KW-0573">Peptidoglycan synthesis</keyword>
<dbReference type="EC" id="2.4.99.28" evidence="9"/>
<evidence type="ECO:0000256" key="5">
    <source>
        <dbReference type="ARBA" id="ARBA00022960"/>
    </source>
</evidence>
<dbReference type="Pfam" id="PF00912">
    <property type="entry name" value="Transgly"/>
    <property type="match status" value="1"/>
</dbReference>
<dbReference type="Gene3D" id="1.10.3810.10">
    <property type="entry name" value="Biosynthetic peptidoglycan transglycosylase-like"/>
    <property type="match status" value="1"/>
</dbReference>
<dbReference type="EMBL" id="PGTM01000781">
    <property type="protein sequence ID" value="PJF33745.1"/>
    <property type="molecule type" value="Genomic_DNA"/>
</dbReference>
<dbReference type="GO" id="GO:0030288">
    <property type="term" value="C:outer membrane-bounded periplasmic space"/>
    <property type="evidence" value="ECO:0007669"/>
    <property type="project" value="TreeGrafter"/>
</dbReference>
<feature type="domain" description="Glycosyl transferase family 51" evidence="11">
    <location>
        <begin position="8"/>
        <end position="115"/>
    </location>
</feature>
<dbReference type="InterPro" id="IPR050396">
    <property type="entry name" value="Glycosyltr_51/Transpeptidase"/>
</dbReference>
<dbReference type="AlphaFoldDB" id="A0A2M8P860"/>
<dbReference type="PANTHER" id="PTHR32282">
    <property type="entry name" value="BINDING PROTEIN TRANSPEPTIDASE, PUTATIVE-RELATED"/>
    <property type="match status" value="1"/>
</dbReference>
<evidence type="ECO:0000256" key="2">
    <source>
        <dbReference type="ARBA" id="ARBA00022475"/>
    </source>
</evidence>
<dbReference type="InterPro" id="IPR001264">
    <property type="entry name" value="Glyco_trans_51"/>
</dbReference>
<evidence type="ECO:0000256" key="8">
    <source>
        <dbReference type="ARBA" id="ARBA00023316"/>
    </source>
</evidence>
<keyword evidence="7" id="KW-0472">Membrane</keyword>
<keyword evidence="5" id="KW-0133">Cell shape</keyword>
<evidence type="ECO:0000313" key="12">
    <source>
        <dbReference type="EMBL" id="PJF33745.1"/>
    </source>
</evidence>
<dbReference type="Proteomes" id="UP000229681">
    <property type="component" value="Unassembled WGS sequence"/>
</dbReference>
<dbReference type="GO" id="GO:0008955">
    <property type="term" value="F:peptidoglycan glycosyltransferase activity"/>
    <property type="evidence" value="ECO:0007669"/>
    <property type="project" value="UniProtKB-EC"/>
</dbReference>
<reference evidence="12 13" key="1">
    <citation type="submission" date="2017-11" db="EMBL/GenBank/DDBJ databases">
        <title>Evolution of Phototrophy in the Chloroflexi Phylum Driven by Horizontal Gene Transfer.</title>
        <authorList>
            <person name="Ward L.M."/>
            <person name="Hemp J."/>
            <person name="Shih P.M."/>
            <person name="Mcglynn S.E."/>
            <person name="Fischer W."/>
        </authorList>
    </citation>
    <scope>NUCLEOTIDE SEQUENCE [LARGE SCALE GENOMIC DNA]</scope>
    <source>
        <strain evidence="12">JP3_13</strain>
    </source>
</reference>
<evidence type="ECO:0000259" key="11">
    <source>
        <dbReference type="Pfam" id="PF00912"/>
    </source>
</evidence>
<comment type="catalytic activity">
    <reaction evidence="10">
        <text>[GlcNAc-(1-&gt;4)-Mur2Ac(oyl-L-Ala-gamma-D-Glu-L-Lys-D-Ala-D-Ala)](n)-di-trans,octa-cis-undecaprenyl diphosphate + beta-D-GlcNAc-(1-&gt;4)-Mur2Ac(oyl-L-Ala-gamma-D-Glu-L-Lys-D-Ala-D-Ala)-di-trans,octa-cis-undecaprenyl diphosphate = [GlcNAc-(1-&gt;4)-Mur2Ac(oyl-L-Ala-gamma-D-Glu-L-Lys-D-Ala-D-Ala)](n+1)-di-trans,octa-cis-undecaprenyl diphosphate + di-trans,octa-cis-undecaprenyl diphosphate + H(+)</text>
        <dbReference type="Rhea" id="RHEA:23708"/>
        <dbReference type="Rhea" id="RHEA-COMP:9602"/>
        <dbReference type="Rhea" id="RHEA-COMP:9603"/>
        <dbReference type="ChEBI" id="CHEBI:15378"/>
        <dbReference type="ChEBI" id="CHEBI:58405"/>
        <dbReference type="ChEBI" id="CHEBI:60033"/>
        <dbReference type="ChEBI" id="CHEBI:78435"/>
        <dbReference type="EC" id="2.4.99.28"/>
    </reaction>
</comment>
<feature type="non-terminal residue" evidence="12">
    <location>
        <position position="1"/>
    </location>
</feature>
<evidence type="ECO:0000313" key="13">
    <source>
        <dbReference type="Proteomes" id="UP000229681"/>
    </source>
</evidence>
<dbReference type="GO" id="GO:0071555">
    <property type="term" value="P:cell wall organization"/>
    <property type="evidence" value="ECO:0007669"/>
    <property type="project" value="UniProtKB-KW"/>
</dbReference>
<proteinExistence type="predicted"/>
<organism evidence="12 13">
    <name type="scientific">Candidatus Thermofonsia Clade 1 bacterium</name>
    <dbReference type="NCBI Taxonomy" id="2364210"/>
    <lineage>
        <taxon>Bacteria</taxon>
        <taxon>Bacillati</taxon>
        <taxon>Chloroflexota</taxon>
        <taxon>Candidatus Thermofontia</taxon>
        <taxon>Candidatus Thermofonsia Clade 1</taxon>
    </lineage>
</organism>
<keyword evidence="8" id="KW-0961">Cell wall biogenesis/degradation</keyword>
<evidence type="ECO:0000256" key="9">
    <source>
        <dbReference type="ARBA" id="ARBA00044770"/>
    </source>
</evidence>
<protein>
    <recommendedName>
        <fullName evidence="9">peptidoglycan glycosyltransferase</fullName>
        <ecNumber evidence="9">2.4.99.28</ecNumber>
    </recommendedName>
</protein>
<sequence length="120" mass="13073">RAGLGYFSGNESGGGSTITQQLVRNIAFDYQYRTERSARRKLEEIAMAVALTQRKSKDEILEMYLNTIYYGNVAYGIEAAAQTYFGKRAAELSLAEAALLAGLPQAPAALNPFDSRALDA</sequence>
<dbReference type="InterPro" id="IPR036950">
    <property type="entry name" value="PBP_transglycosylase"/>
</dbReference>
<keyword evidence="2" id="KW-1003">Cell membrane</keyword>
<dbReference type="InterPro" id="IPR023346">
    <property type="entry name" value="Lysozyme-like_dom_sf"/>
</dbReference>
<evidence type="ECO:0000256" key="10">
    <source>
        <dbReference type="ARBA" id="ARBA00049902"/>
    </source>
</evidence>